<evidence type="ECO:0000256" key="3">
    <source>
        <dbReference type="ARBA" id="ARBA00022771"/>
    </source>
</evidence>
<organism evidence="10 11">
    <name type="scientific">Letharia lupina</name>
    <dbReference type="NCBI Taxonomy" id="560253"/>
    <lineage>
        <taxon>Eukaryota</taxon>
        <taxon>Fungi</taxon>
        <taxon>Dikarya</taxon>
        <taxon>Ascomycota</taxon>
        <taxon>Pezizomycotina</taxon>
        <taxon>Lecanoromycetes</taxon>
        <taxon>OSLEUM clade</taxon>
        <taxon>Lecanoromycetidae</taxon>
        <taxon>Lecanorales</taxon>
        <taxon>Lecanorineae</taxon>
        <taxon>Parmeliaceae</taxon>
        <taxon>Letharia</taxon>
    </lineage>
</organism>
<dbReference type="GO" id="GO:0061630">
    <property type="term" value="F:ubiquitin protein ligase activity"/>
    <property type="evidence" value="ECO:0007669"/>
    <property type="project" value="InterPro"/>
</dbReference>
<dbReference type="RefSeq" id="XP_037156275.1">
    <property type="nucleotide sequence ID" value="XM_037298939.1"/>
</dbReference>
<protein>
    <submittedName>
        <fullName evidence="10">Uncharacterized protein</fullName>
    </submittedName>
</protein>
<comment type="subcellular location">
    <subcellularLocation>
        <location evidence="1">Nucleus</location>
    </subcellularLocation>
</comment>
<evidence type="ECO:0000256" key="1">
    <source>
        <dbReference type="ARBA" id="ARBA00004123"/>
    </source>
</evidence>
<dbReference type="EMBL" id="JACCJB010000004">
    <property type="protein sequence ID" value="KAF6228341.1"/>
    <property type="molecule type" value="Genomic_DNA"/>
</dbReference>
<evidence type="ECO:0000256" key="2">
    <source>
        <dbReference type="ARBA" id="ARBA00022723"/>
    </source>
</evidence>
<dbReference type="SMART" id="SM01180">
    <property type="entry name" value="DWNN"/>
    <property type="match status" value="1"/>
</dbReference>
<dbReference type="InterPro" id="IPR001878">
    <property type="entry name" value="Znf_CCHC"/>
</dbReference>
<name>A0A8H6CS40_9LECA</name>
<keyword evidence="3 6" id="KW-0863">Zinc-finger</keyword>
<dbReference type="PROSITE" id="PS50158">
    <property type="entry name" value="ZF_CCHC"/>
    <property type="match status" value="1"/>
</dbReference>
<dbReference type="GO" id="GO:0006397">
    <property type="term" value="P:mRNA processing"/>
    <property type="evidence" value="ECO:0007669"/>
    <property type="project" value="InterPro"/>
</dbReference>
<dbReference type="InterPro" id="IPR013083">
    <property type="entry name" value="Znf_RING/FYVE/PHD"/>
</dbReference>
<keyword evidence="4" id="KW-0862">Zinc</keyword>
<feature type="region of interest" description="Disordered" evidence="7">
    <location>
        <begin position="107"/>
        <end position="126"/>
    </location>
</feature>
<dbReference type="CDD" id="cd16620">
    <property type="entry name" value="vRING-HC-C4C4_RBBP6"/>
    <property type="match status" value="1"/>
</dbReference>
<dbReference type="InterPro" id="IPR033489">
    <property type="entry name" value="RBBP6"/>
</dbReference>
<keyword evidence="5" id="KW-0539">Nucleus</keyword>
<comment type="caution">
    <text evidence="10">The sequence shown here is derived from an EMBL/GenBank/DDBJ whole genome shotgun (WGS) entry which is preliminary data.</text>
</comment>
<feature type="region of interest" description="Disordered" evidence="7">
    <location>
        <begin position="142"/>
        <end position="176"/>
    </location>
</feature>
<evidence type="ECO:0000259" key="9">
    <source>
        <dbReference type="PROSITE" id="PS51282"/>
    </source>
</evidence>
<dbReference type="Proteomes" id="UP000593566">
    <property type="component" value="Unassembled WGS sequence"/>
</dbReference>
<feature type="domain" description="CCHC-type" evidence="8">
    <location>
        <begin position="182"/>
        <end position="196"/>
    </location>
</feature>
<evidence type="ECO:0000313" key="10">
    <source>
        <dbReference type="EMBL" id="KAF6228341.1"/>
    </source>
</evidence>
<dbReference type="GO" id="GO:0003676">
    <property type="term" value="F:nucleic acid binding"/>
    <property type="evidence" value="ECO:0007669"/>
    <property type="project" value="InterPro"/>
</dbReference>
<dbReference type="GO" id="GO:0005634">
    <property type="term" value="C:nucleus"/>
    <property type="evidence" value="ECO:0007669"/>
    <property type="project" value="UniProtKB-SubCell"/>
</dbReference>
<dbReference type="PANTHER" id="PTHR15439:SF0">
    <property type="entry name" value="CELL DIVISION CYCLE AND APOPTOSIS REGULATOR PROTEIN 1-RELATED"/>
    <property type="match status" value="1"/>
</dbReference>
<dbReference type="PROSITE" id="PS51282">
    <property type="entry name" value="DWNN"/>
    <property type="match status" value="1"/>
</dbReference>
<keyword evidence="2" id="KW-0479">Metal-binding</keyword>
<dbReference type="Gene3D" id="4.10.60.10">
    <property type="entry name" value="Zinc finger, CCHC-type"/>
    <property type="match status" value="1"/>
</dbReference>
<evidence type="ECO:0000259" key="8">
    <source>
        <dbReference type="PROSITE" id="PS50158"/>
    </source>
</evidence>
<dbReference type="AlphaFoldDB" id="A0A8H6CS40"/>
<dbReference type="InterPro" id="IPR036875">
    <property type="entry name" value="Znf_CCHC_sf"/>
</dbReference>
<feature type="compositionally biased region" description="Polar residues" evidence="7">
    <location>
        <begin position="384"/>
        <end position="404"/>
    </location>
</feature>
<proteinExistence type="predicted"/>
<reference evidence="10 11" key="1">
    <citation type="journal article" date="2020" name="Genomics">
        <title>Complete, high-quality genomes from long-read metagenomic sequencing of two wolf lichen thalli reveals enigmatic genome architecture.</title>
        <authorList>
            <person name="McKenzie S.K."/>
            <person name="Walston R.F."/>
            <person name="Allen J.L."/>
        </authorList>
    </citation>
    <scope>NUCLEOTIDE SEQUENCE [LARGE SCALE GENOMIC DNA]</scope>
    <source>
        <strain evidence="10">WasteWater1</strain>
    </source>
</reference>
<feature type="compositionally biased region" description="Basic and acidic residues" evidence="7">
    <location>
        <begin position="355"/>
        <end position="369"/>
    </location>
</feature>
<dbReference type="GO" id="GO:0006511">
    <property type="term" value="P:ubiquitin-dependent protein catabolic process"/>
    <property type="evidence" value="ECO:0007669"/>
    <property type="project" value="TreeGrafter"/>
</dbReference>
<feature type="compositionally biased region" description="Basic and acidic residues" evidence="7">
    <location>
        <begin position="408"/>
        <end position="420"/>
    </location>
</feature>
<accession>A0A8H6CS40</accession>
<feature type="domain" description="DWNN" evidence="9">
    <location>
        <begin position="5"/>
        <end position="78"/>
    </location>
</feature>
<dbReference type="InterPro" id="IPR014891">
    <property type="entry name" value="DWNN_domain"/>
</dbReference>
<dbReference type="PANTHER" id="PTHR15439">
    <property type="entry name" value="RETINOBLASTOMA-BINDING PROTEIN 6"/>
    <property type="match status" value="1"/>
</dbReference>
<evidence type="ECO:0000256" key="4">
    <source>
        <dbReference type="ARBA" id="ARBA00022833"/>
    </source>
</evidence>
<gene>
    <name evidence="10" type="ORF">HO133_008071</name>
</gene>
<dbReference type="SUPFAM" id="SSF57850">
    <property type="entry name" value="RING/U-box"/>
    <property type="match status" value="1"/>
</dbReference>
<evidence type="ECO:0000256" key="7">
    <source>
        <dbReference type="SAM" id="MobiDB-lite"/>
    </source>
</evidence>
<feature type="region of interest" description="Disordered" evidence="7">
    <location>
        <begin position="355"/>
        <end position="432"/>
    </location>
</feature>
<dbReference type="SUPFAM" id="SSF57756">
    <property type="entry name" value="Retrovirus zinc finger-like domains"/>
    <property type="match status" value="1"/>
</dbReference>
<dbReference type="GO" id="GO:0016567">
    <property type="term" value="P:protein ubiquitination"/>
    <property type="evidence" value="ECO:0007669"/>
    <property type="project" value="InterPro"/>
</dbReference>
<evidence type="ECO:0000256" key="5">
    <source>
        <dbReference type="ARBA" id="ARBA00023242"/>
    </source>
</evidence>
<keyword evidence="11" id="KW-1185">Reference proteome</keyword>
<feature type="compositionally biased region" description="Polar residues" evidence="7">
    <location>
        <begin position="111"/>
        <end position="126"/>
    </location>
</feature>
<sequence length="620" mass="67618">MSSSVFFRFKSQREPSRVAFDGTGISVFELKREIITMNRLGDGTDFELIITSEDTNEEYDDDTSIIPRSTTVIAKRLPAVKAGRGGAARYVSGKIPQNAKNFHRMEAPATKPSSSNASNGATAMNGAQNEEERIAAMFKMGADQWAQQQQEMASATPVHRAGPNKGKPANLPDHPPPPGYICYRCGEKGHWIMVCPTNDDPAYDGRPRVKRTTGIPRSFLKTIQKPTSLVNDGTMDDTKQPAGIMVNAEGEWVIAEPDKAAWAQFQAKAKVAAVAQEAAARGSKELHDRGLECSIDKHLFVDPTKTPCCQSTFCRDCITNTLLENDLRCPECSTENVPIDDLVPDEQMMTKVRSYEEEKAADQVRKESSKSPVKGGPQKGVDSPPNNDSVKTTPPQKSQAISATSRKRPAESELANERKAPAPAVGVPEHKSVNGTKSEFHQQKTGVASNMPANQQPSLSNGNFTMPQAMNSMAFPNMNGFMGVPMSMAPVMNMNGAMPNPMLMANGSFTGNDWNNVWGGGFPQQIMNMAGGGFQNSMMPNGGYNQYNAPGNSFMNMNGIGMNGQSMNGQGMGSFANQQRTTFSAPTTNEEDSAYFRKPVNPHRHQARRNVQRPADYREI</sequence>
<dbReference type="GeneID" id="59336468"/>
<dbReference type="GO" id="GO:0008270">
    <property type="term" value="F:zinc ion binding"/>
    <property type="evidence" value="ECO:0007669"/>
    <property type="project" value="UniProtKB-KW"/>
</dbReference>
<evidence type="ECO:0000313" key="11">
    <source>
        <dbReference type="Proteomes" id="UP000593566"/>
    </source>
</evidence>
<dbReference type="InterPro" id="IPR025829">
    <property type="entry name" value="Zn_knuckle_CX2CX3GHX4C"/>
</dbReference>
<dbReference type="SMART" id="SM00343">
    <property type="entry name" value="ZnF_C2HC"/>
    <property type="match status" value="1"/>
</dbReference>
<dbReference type="Gene3D" id="3.10.20.90">
    <property type="entry name" value="Phosphatidylinositol 3-kinase Catalytic Subunit, Chain A, domain 1"/>
    <property type="match status" value="1"/>
</dbReference>
<dbReference type="Gene3D" id="3.30.40.10">
    <property type="entry name" value="Zinc/RING finger domain, C3HC4 (zinc finger)"/>
    <property type="match status" value="1"/>
</dbReference>
<evidence type="ECO:0000256" key="6">
    <source>
        <dbReference type="PROSITE-ProRule" id="PRU00047"/>
    </source>
</evidence>
<dbReference type="Pfam" id="PF13696">
    <property type="entry name" value="zf-CCHC_2"/>
    <property type="match status" value="1"/>
</dbReference>
<dbReference type="Pfam" id="PF08783">
    <property type="entry name" value="DWNN"/>
    <property type="match status" value="1"/>
</dbReference>